<comment type="similarity">
    <text evidence="2">Belongs to the DapA family.</text>
</comment>
<gene>
    <name evidence="6" type="ORF">CO666_17970</name>
</gene>
<dbReference type="PANTHER" id="PTHR12128:SF19">
    <property type="entry name" value="5-DEHYDRO-4-DEOXYGLUCARATE DEHYDRATASE 2-RELATED"/>
    <property type="match status" value="1"/>
</dbReference>
<organism evidence="6 7">
    <name type="scientific">Rhizobium chutanense</name>
    <dbReference type="NCBI Taxonomy" id="2035448"/>
    <lineage>
        <taxon>Bacteria</taxon>
        <taxon>Pseudomonadati</taxon>
        <taxon>Pseudomonadota</taxon>
        <taxon>Alphaproteobacteria</taxon>
        <taxon>Hyphomicrobiales</taxon>
        <taxon>Rhizobiaceae</taxon>
        <taxon>Rhizobium/Agrobacterium group</taxon>
        <taxon>Rhizobium</taxon>
    </lineage>
</organism>
<dbReference type="EMBL" id="NWSV01000011">
    <property type="protein sequence ID" value="PDT02774.1"/>
    <property type="molecule type" value="Genomic_DNA"/>
</dbReference>
<protein>
    <submittedName>
        <fullName evidence="6">Dihydrodipicolinate synthase family protein</fullName>
    </submittedName>
</protein>
<accession>A0A2A6JA91</accession>
<reference evidence="6 7" key="1">
    <citation type="submission" date="2017-09" db="EMBL/GenBank/DDBJ databases">
        <title>Comparative genomics of rhizobia isolated from Phaseolus vulgaris in China.</title>
        <authorList>
            <person name="Tong W."/>
        </authorList>
    </citation>
    <scope>NUCLEOTIDE SEQUENCE [LARGE SCALE GENOMIC DNA]</scope>
    <source>
        <strain evidence="6 7">C5</strain>
    </source>
</reference>
<feature type="region of interest" description="Disordered" evidence="5">
    <location>
        <begin position="298"/>
        <end position="317"/>
    </location>
</feature>
<feature type="active site" description="Proton donor/acceptor" evidence="3">
    <location>
        <position position="140"/>
    </location>
</feature>
<evidence type="ECO:0000256" key="1">
    <source>
        <dbReference type="ARBA" id="ARBA00023239"/>
    </source>
</evidence>
<comment type="caution">
    <text evidence="6">The sequence shown here is derived from an EMBL/GenBank/DDBJ whole genome shotgun (WGS) entry which is preliminary data.</text>
</comment>
<feature type="active site" description="Schiff-base intermediate with substrate" evidence="3">
    <location>
        <position position="164"/>
    </location>
</feature>
<dbReference type="PIRSF" id="PIRSF001365">
    <property type="entry name" value="DHDPS"/>
    <property type="match status" value="1"/>
</dbReference>
<dbReference type="InterPro" id="IPR013785">
    <property type="entry name" value="Aldolase_TIM"/>
</dbReference>
<dbReference type="RefSeq" id="WP_097613534.1">
    <property type="nucleotide sequence ID" value="NZ_NWSV01000011.1"/>
</dbReference>
<dbReference type="InterPro" id="IPR002220">
    <property type="entry name" value="DapA-like"/>
</dbReference>
<dbReference type="GO" id="GO:0008840">
    <property type="term" value="F:4-hydroxy-tetrahydrodipicolinate synthase activity"/>
    <property type="evidence" value="ECO:0007669"/>
    <property type="project" value="TreeGrafter"/>
</dbReference>
<proteinExistence type="inferred from homology"/>
<dbReference type="PANTHER" id="PTHR12128">
    <property type="entry name" value="DIHYDRODIPICOLINATE SYNTHASE"/>
    <property type="match status" value="1"/>
</dbReference>
<keyword evidence="1 2" id="KW-0456">Lyase</keyword>
<evidence type="ECO:0000256" key="4">
    <source>
        <dbReference type="PIRSR" id="PIRSR001365-2"/>
    </source>
</evidence>
<evidence type="ECO:0000256" key="2">
    <source>
        <dbReference type="PIRNR" id="PIRNR001365"/>
    </source>
</evidence>
<dbReference type="AlphaFoldDB" id="A0A2A6JA91"/>
<keyword evidence="7" id="KW-1185">Reference proteome</keyword>
<dbReference type="CDD" id="cd00408">
    <property type="entry name" value="DHDPS-like"/>
    <property type="match status" value="1"/>
</dbReference>
<dbReference type="SMART" id="SM01130">
    <property type="entry name" value="DHDPS"/>
    <property type="match status" value="1"/>
</dbReference>
<dbReference type="Pfam" id="PF00701">
    <property type="entry name" value="DHDPS"/>
    <property type="match status" value="1"/>
</dbReference>
<feature type="binding site" evidence="4">
    <location>
        <position position="53"/>
    </location>
    <ligand>
        <name>pyruvate</name>
        <dbReference type="ChEBI" id="CHEBI:15361"/>
    </ligand>
</feature>
<name>A0A2A6JA91_9HYPH</name>
<sequence>MSIAIMRKALTGVSGVPVTAYDGKGEVEPRMTANVYARVAAAGIHNIVAAGNTGEFYALTPQEIRIVHEAAVSGVGGRAPVTAAIGRSLREAIGMAKDAAAIGASAVMSHQPVDPFAAPSAQIDYFCNLADASTLPLVAYVRAEGFSVAEIVRLANHGNIAGIKFATTDLMLLSRAIPAADPAGALFVCGLAESWAPTFTAAGARGFTSGLVNVAPQLSLAVHAALEKGDFAAARAIVNRLEPFERMRTKFRNGANVTVVKEAVTYSGLDVGPVRVPGLPLLDQHDREELHHLLRGWEAEGSIQTDPDRQQSAKAAG</sequence>
<evidence type="ECO:0000256" key="5">
    <source>
        <dbReference type="SAM" id="MobiDB-lite"/>
    </source>
</evidence>
<evidence type="ECO:0000313" key="7">
    <source>
        <dbReference type="Proteomes" id="UP000220768"/>
    </source>
</evidence>
<evidence type="ECO:0000313" key="6">
    <source>
        <dbReference type="EMBL" id="PDT02774.1"/>
    </source>
</evidence>
<dbReference type="Proteomes" id="UP000220768">
    <property type="component" value="Unassembled WGS sequence"/>
</dbReference>
<dbReference type="Gene3D" id="3.20.20.70">
    <property type="entry name" value="Aldolase class I"/>
    <property type="match status" value="1"/>
</dbReference>
<evidence type="ECO:0000256" key="3">
    <source>
        <dbReference type="PIRSR" id="PIRSR001365-1"/>
    </source>
</evidence>
<dbReference type="SUPFAM" id="SSF51569">
    <property type="entry name" value="Aldolase"/>
    <property type="match status" value="1"/>
</dbReference>